<protein>
    <submittedName>
        <fullName evidence="4">Patatin-like phospholipase family protein</fullName>
    </submittedName>
</protein>
<keyword evidence="2" id="KW-0442">Lipid degradation</keyword>
<proteinExistence type="predicted"/>
<name>A0ABV5HN25_9VIBR</name>
<feature type="short sequence motif" description="GXGXXG" evidence="2">
    <location>
        <begin position="12"/>
        <end position="17"/>
    </location>
</feature>
<keyword evidence="1 2" id="KW-0443">Lipid metabolism</keyword>
<evidence type="ECO:0000313" key="4">
    <source>
        <dbReference type="EMBL" id="MFB9135661.1"/>
    </source>
</evidence>
<dbReference type="Pfam" id="PF01734">
    <property type="entry name" value="Patatin"/>
    <property type="match status" value="1"/>
</dbReference>
<comment type="caution">
    <text evidence="4">The sequence shown here is derived from an EMBL/GenBank/DDBJ whole genome shotgun (WGS) entry which is preliminary data.</text>
</comment>
<keyword evidence="5" id="KW-1185">Reference proteome</keyword>
<accession>A0ABV5HN25</accession>
<evidence type="ECO:0000256" key="1">
    <source>
        <dbReference type="ARBA" id="ARBA00023098"/>
    </source>
</evidence>
<evidence type="ECO:0000259" key="3">
    <source>
        <dbReference type="PROSITE" id="PS51635"/>
    </source>
</evidence>
<dbReference type="EMBL" id="JBHMEP010000002">
    <property type="protein sequence ID" value="MFB9135661.1"/>
    <property type="molecule type" value="Genomic_DNA"/>
</dbReference>
<dbReference type="InterPro" id="IPR052580">
    <property type="entry name" value="Lipid_Hydrolase"/>
</dbReference>
<feature type="short sequence motif" description="GXSXG" evidence="2">
    <location>
        <begin position="41"/>
        <end position="45"/>
    </location>
</feature>
<evidence type="ECO:0000313" key="5">
    <source>
        <dbReference type="Proteomes" id="UP001589645"/>
    </source>
</evidence>
<feature type="short sequence motif" description="DGA/G" evidence="2">
    <location>
        <begin position="185"/>
        <end position="187"/>
    </location>
</feature>
<evidence type="ECO:0000256" key="2">
    <source>
        <dbReference type="PROSITE-ProRule" id="PRU01161"/>
    </source>
</evidence>
<dbReference type="Gene3D" id="3.40.1090.10">
    <property type="entry name" value="Cytosolic phospholipase A2 catalytic domain"/>
    <property type="match status" value="2"/>
</dbReference>
<feature type="active site" description="Proton acceptor" evidence="2">
    <location>
        <position position="185"/>
    </location>
</feature>
<organism evidence="4 5">
    <name type="scientific">Vibrio olivae</name>
    <dbReference type="NCBI Taxonomy" id="1243002"/>
    <lineage>
        <taxon>Bacteria</taxon>
        <taxon>Pseudomonadati</taxon>
        <taxon>Pseudomonadota</taxon>
        <taxon>Gammaproteobacteria</taxon>
        <taxon>Vibrionales</taxon>
        <taxon>Vibrionaceae</taxon>
        <taxon>Vibrio</taxon>
    </lineage>
</organism>
<dbReference type="CDD" id="cd07207">
    <property type="entry name" value="Pat_ExoU_VipD_like"/>
    <property type="match status" value="1"/>
</dbReference>
<dbReference type="InterPro" id="IPR002641">
    <property type="entry name" value="PNPLA_dom"/>
</dbReference>
<gene>
    <name evidence="4" type="ORF">ACFFUV_11875</name>
</gene>
<dbReference type="PROSITE" id="PS51635">
    <property type="entry name" value="PNPLA"/>
    <property type="match status" value="1"/>
</dbReference>
<keyword evidence="2" id="KW-0378">Hydrolase</keyword>
<dbReference type="PANTHER" id="PTHR46394">
    <property type="entry name" value="ANNEXIN"/>
    <property type="match status" value="1"/>
</dbReference>
<dbReference type="Proteomes" id="UP001589645">
    <property type="component" value="Unassembled WGS sequence"/>
</dbReference>
<dbReference type="PANTHER" id="PTHR46394:SF1">
    <property type="entry name" value="PNPLA DOMAIN-CONTAINING PROTEIN"/>
    <property type="match status" value="1"/>
</dbReference>
<feature type="active site" description="Nucleophile" evidence="2">
    <location>
        <position position="43"/>
    </location>
</feature>
<feature type="domain" description="PNPLA" evidence="3">
    <location>
        <begin position="8"/>
        <end position="198"/>
    </location>
</feature>
<dbReference type="InterPro" id="IPR016035">
    <property type="entry name" value="Acyl_Trfase/lysoPLipase"/>
</dbReference>
<sequence>MNYHFKNLVFEGGGVKGIAYLGALKVLNEKNILENIQRVGGTSAGAINAVLVGLGYSEKETEAILWNLDFNNFMDDSWGISRDTQRLLNEFGWYKGDFFRHWIAQLIKAKTGNTESTFADIEALKQAKGFKSMYFMGTNLSTSFSEVFSAEHTPRICVADAARISMSIPLFFASKRSMRGDVYVDGGVLDNYPIKLFDRKKYLENQNYVEPSYYKKVNKQVKAIARPISEYVYNKETLGFRLDSKEEISVFRDHAAPTSQRIDSFFDYTWALINTFMEAQQNSHLHSDDWARTVYIDTLGVNTTEFDLSEQKKQALVSSGLEGASDYFNWYDKSKIAPNK</sequence>
<reference evidence="4 5" key="1">
    <citation type="submission" date="2024-09" db="EMBL/GenBank/DDBJ databases">
        <authorList>
            <person name="Sun Q."/>
            <person name="Mori K."/>
        </authorList>
    </citation>
    <scope>NUCLEOTIDE SEQUENCE [LARGE SCALE GENOMIC DNA]</scope>
    <source>
        <strain evidence="4 5">CECT 8064</strain>
    </source>
</reference>
<dbReference type="RefSeq" id="WP_390192886.1">
    <property type="nucleotide sequence ID" value="NZ_JBHMEP010000002.1"/>
</dbReference>
<dbReference type="SUPFAM" id="SSF52151">
    <property type="entry name" value="FabD/lysophospholipase-like"/>
    <property type="match status" value="1"/>
</dbReference>